<dbReference type="Proteomes" id="UP000569914">
    <property type="component" value="Unassembled WGS sequence"/>
</dbReference>
<dbReference type="AlphaFoldDB" id="A0A7Y9LF41"/>
<keyword evidence="2" id="KW-1185">Reference proteome</keyword>
<proteinExistence type="predicted"/>
<organism evidence="1 2">
    <name type="scientific">Microlunatus parietis</name>
    <dbReference type="NCBI Taxonomy" id="682979"/>
    <lineage>
        <taxon>Bacteria</taxon>
        <taxon>Bacillati</taxon>
        <taxon>Actinomycetota</taxon>
        <taxon>Actinomycetes</taxon>
        <taxon>Propionibacteriales</taxon>
        <taxon>Propionibacteriaceae</taxon>
        <taxon>Microlunatus</taxon>
    </lineage>
</organism>
<reference evidence="1 2" key="1">
    <citation type="submission" date="2020-07" db="EMBL/GenBank/DDBJ databases">
        <title>Sequencing the genomes of 1000 actinobacteria strains.</title>
        <authorList>
            <person name="Klenk H.-P."/>
        </authorList>
    </citation>
    <scope>NUCLEOTIDE SEQUENCE [LARGE SCALE GENOMIC DNA]</scope>
    <source>
        <strain evidence="1 2">DSM 22083</strain>
    </source>
</reference>
<gene>
    <name evidence="1" type="ORF">BKA15_007006</name>
</gene>
<sequence>MLLGRPPLCEILDERVVRFLIRRVTPGVGVQQPGQLHDVVRTGLTDLHHVNSVTTERCSTQAAEVDHELGERGRCIGVINAWQSMISSGTVALWIWLG</sequence>
<evidence type="ECO:0000313" key="2">
    <source>
        <dbReference type="Proteomes" id="UP000569914"/>
    </source>
</evidence>
<dbReference type="EMBL" id="JACCBU010000001">
    <property type="protein sequence ID" value="NYE75677.1"/>
    <property type="molecule type" value="Genomic_DNA"/>
</dbReference>
<accession>A0A7Y9LF41</accession>
<evidence type="ECO:0000313" key="1">
    <source>
        <dbReference type="EMBL" id="NYE75677.1"/>
    </source>
</evidence>
<comment type="caution">
    <text evidence="1">The sequence shown here is derived from an EMBL/GenBank/DDBJ whole genome shotgun (WGS) entry which is preliminary data.</text>
</comment>
<protein>
    <submittedName>
        <fullName evidence="1">Uncharacterized protein</fullName>
    </submittedName>
</protein>
<name>A0A7Y9LF41_9ACTN</name>